<gene>
    <name evidence="1" type="ORF">OZSIB_1536</name>
</gene>
<organism evidence="1 2">
    <name type="scientific">Candidatus Ozemobacter sibiricus</name>
    <dbReference type="NCBI Taxonomy" id="2268124"/>
    <lineage>
        <taxon>Bacteria</taxon>
        <taxon>Candidatus Ozemobacteria</taxon>
        <taxon>Candidatus Ozemobacterales</taxon>
        <taxon>Candidatus Ozemobacteraceae</taxon>
        <taxon>Candidatus Ozemobacter</taxon>
    </lineage>
</organism>
<accession>A0A367ZJI3</accession>
<sequence>MVHGSLLRGIRFVTVHPGYAASSRCVTGIAFSWWNDALMGLAAERAR</sequence>
<comment type="caution">
    <text evidence="1">The sequence shown here is derived from an EMBL/GenBank/DDBJ whole genome shotgun (WGS) entry which is preliminary data.</text>
</comment>
<reference evidence="1 2" key="1">
    <citation type="submission" date="2018-05" db="EMBL/GenBank/DDBJ databases">
        <title>A metagenomic window into the 2 km-deep terrestrial subsurface aquifer revealed taxonomically and functionally diverse microbial community comprising novel uncultured bacterial lineages.</title>
        <authorList>
            <person name="Kadnikov V.V."/>
            <person name="Mardanov A.V."/>
            <person name="Beletsky A.V."/>
            <person name="Banks D."/>
            <person name="Pimenov N.V."/>
            <person name="Frank Y.A."/>
            <person name="Karnachuk O.V."/>
            <person name="Ravin N.V."/>
        </authorList>
    </citation>
    <scope>NUCLEOTIDE SEQUENCE [LARGE SCALE GENOMIC DNA]</scope>
    <source>
        <strain evidence="1">BY5</strain>
    </source>
</reference>
<dbReference type="Proteomes" id="UP000252355">
    <property type="component" value="Unassembled WGS sequence"/>
</dbReference>
<name>A0A367ZJI3_9BACT</name>
<evidence type="ECO:0000313" key="2">
    <source>
        <dbReference type="Proteomes" id="UP000252355"/>
    </source>
</evidence>
<proteinExistence type="predicted"/>
<dbReference type="EMBL" id="QOQW01000024">
    <property type="protein sequence ID" value="RCK78294.1"/>
    <property type="molecule type" value="Genomic_DNA"/>
</dbReference>
<protein>
    <submittedName>
        <fullName evidence="1">Uncharacterized protein</fullName>
    </submittedName>
</protein>
<dbReference type="AlphaFoldDB" id="A0A367ZJI3"/>
<evidence type="ECO:0000313" key="1">
    <source>
        <dbReference type="EMBL" id="RCK78294.1"/>
    </source>
</evidence>